<evidence type="ECO:0000313" key="9">
    <source>
        <dbReference type="Proteomes" id="UP001304769"/>
    </source>
</evidence>
<evidence type="ECO:0000256" key="4">
    <source>
        <dbReference type="RuleBase" id="RU362110"/>
    </source>
</evidence>
<reference evidence="8 9" key="1">
    <citation type="submission" date="2023-12" db="EMBL/GenBank/DDBJ databases">
        <title>Sinomonas terricola sp. nov, isolated from litchi orchard soil in Guangdong, PR China.</title>
        <authorList>
            <person name="Jiaxin W."/>
            <person name="Yang Z."/>
            <person name="Honghui Z."/>
        </authorList>
    </citation>
    <scope>NUCLEOTIDE SEQUENCE [LARGE SCALE GENOMIC DNA]</scope>
    <source>
        <strain evidence="8 9">JGH33</strain>
    </source>
</reference>
<comment type="caution">
    <text evidence="8">The sequence shown here is derived from an EMBL/GenBank/DDBJ whole genome shotgun (WGS) entry which is preliminary data.</text>
</comment>
<evidence type="ECO:0000256" key="5">
    <source>
        <dbReference type="SAM" id="Phobius"/>
    </source>
</evidence>
<sequence>MARFPRPQFLPFRFPRPRKPWPIVAAVLAVAAVVLAVGTLVFQGAPPHEAPAAPAGRAPSSDPYRPAFHNAPAAHWMNDPQRPILIDGVWHAYYLYNADYPTGNGTSWRHMTSTDLIHWTDAGTAIEKFANGLGDVETGSVVVDDDGAAGFGKGALVAVLTQQLDGVQRQSLFSSSDGGRSFTSYAGNPVMPNPGAKDWRDPKIVRDDAHGQWVMALAEGHKIGFYTSKDLRAWSYASGFETQDLGVLECPDLFELNLDGDPQAPRWVLMAGANGASEGRTTGTAYWTGTWDGTRFVPDGGDRAHQWADDGPDFYAAVTWDDPRLGPAERRNSRYLMAWMNNWAYANLLPTGDWAGADSIVRTVRLRTVDGAARLTSEPVPAGGGGSPRELSGAEVEQAQPGDGAFALDAEFERGPGDGGNVARIQLASGGAAYATIGYDFAAGQAFVERGADAFARSSPSSAPGEAYRAARAAKGAPGAHHVRLRVYVDRSSVEVFVDDGSRSLTALTFAPPGDRTVRVQASQGSVTFASLAP</sequence>
<dbReference type="RefSeq" id="WP_323280265.1">
    <property type="nucleotide sequence ID" value="NZ_JAYGGQ010000014.1"/>
</dbReference>
<dbReference type="Pfam" id="PF00251">
    <property type="entry name" value="Glyco_hydro_32N"/>
    <property type="match status" value="1"/>
</dbReference>
<keyword evidence="5" id="KW-0812">Transmembrane</keyword>
<dbReference type="SUPFAM" id="SSF75005">
    <property type="entry name" value="Arabinanase/levansucrase/invertase"/>
    <property type="match status" value="1"/>
</dbReference>
<feature type="domain" description="Glycosyl hydrolase family 32 C-terminal" evidence="7">
    <location>
        <begin position="404"/>
        <end position="532"/>
    </location>
</feature>
<evidence type="ECO:0000259" key="6">
    <source>
        <dbReference type="Pfam" id="PF00251"/>
    </source>
</evidence>
<gene>
    <name evidence="8" type="ORF">SPF06_16690</name>
</gene>
<dbReference type="PANTHER" id="PTHR42800">
    <property type="entry name" value="EXOINULINASE INUD (AFU_ORTHOLOGUE AFUA_5G00480)"/>
    <property type="match status" value="1"/>
</dbReference>
<dbReference type="InterPro" id="IPR001362">
    <property type="entry name" value="Glyco_hydro_32"/>
</dbReference>
<name>A0ABU5T9M1_9MICC</name>
<dbReference type="InterPro" id="IPR013320">
    <property type="entry name" value="ConA-like_dom_sf"/>
</dbReference>
<accession>A0ABU5T9M1</accession>
<dbReference type="InterPro" id="IPR023296">
    <property type="entry name" value="Glyco_hydro_beta-prop_sf"/>
</dbReference>
<comment type="similarity">
    <text evidence="1 4">Belongs to the glycosyl hydrolase 32 family.</text>
</comment>
<keyword evidence="2 4" id="KW-0378">Hydrolase</keyword>
<dbReference type="InterPro" id="IPR013189">
    <property type="entry name" value="Glyco_hydro_32_C"/>
</dbReference>
<dbReference type="Pfam" id="PF08244">
    <property type="entry name" value="Glyco_hydro_32C"/>
    <property type="match status" value="1"/>
</dbReference>
<dbReference type="SUPFAM" id="SSF49899">
    <property type="entry name" value="Concanavalin A-like lectins/glucanases"/>
    <property type="match status" value="1"/>
</dbReference>
<organism evidence="8 9">
    <name type="scientific">Sinomonas terricola</name>
    <dbReference type="NCBI Taxonomy" id="3110330"/>
    <lineage>
        <taxon>Bacteria</taxon>
        <taxon>Bacillati</taxon>
        <taxon>Actinomycetota</taxon>
        <taxon>Actinomycetes</taxon>
        <taxon>Micrococcales</taxon>
        <taxon>Micrococcaceae</taxon>
        <taxon>Sinomonas</taxon>
    </lineage>
</organism>
<feature type="transmembrane region" description="Helical" evidence="5">
    <location>
        <begin position="21"/>
        <end position="42"/>
    </location>
</feature>
<keyword evidence="5" id="KW-0472">Membrane</keyword>
<dbReference type="Gene3D" id="2.115.10.20">
    <property type="entry name" value="Glycosyl hydrolase domain, family 43"/>
    <property type="match status" value="1"/>
</dbReference>
<dbReference type="GO" id="GO:0016787">
    <property type="term" value="F:hydrolase activity"/>
    <property type="evidence" value="ECO:0007669"/>
    <property type="project" value="UniProtKB-KW"/>
</dbReference>
<evidence type="ECO:0000313" key="8">
    <source>
        <dbReference type="EMBL" id="MEA5456373.1"/>
    </source>
</evidence>
<feature type="domain" description="Glycosyl hydrolase family 32 N-terminal" evidence="6">
    <location>
        <begin position="69"/>
        <end position="377"/>
    </location>
</feature>
<dbReference type="Proteomes" id="UP001304769">
    <property type="component" value="Unassembled WGS sequence"/>
</dbReference>
<proteinExistence type="inferred from homology"/>
<keyword evidence="5" id="KW-1133">Transmembrane helix</keyword>
<keyword evidence="9" id="KW-1185">Reference proteome</keyword>
<dbReference type="PANTHER" id="PTHR42800:SF1">
    <property type="entry name" value="EXOINULINASE INUD (AFU_ORTHOLOGUE AFUA_5G00480)"/>
    <property type="match status" value="1"/>
</dbReference>
<dbReference type="InterPro" id="IPR013148">
    <property type="entry name" value="Glyco_hydro_32_N"/>
</dbReference>
<evidence type="ECO:0000259" key="7">
    <source>
        <dbReference type="Pfam" id="PF08244"/>
    </source>
</evidence>
<evidence type="ECO:0000256" key="1">
    <source>
        <dbReference type="ARBA" id="ARBA00009902"/>
    </source>
</evidence>
<dbReference type="Gene3D" id="2.60.120.560">
    <property type="entry name" value="Exo-inulinase, domain 1"/>
    <property type="match status" value="1"/>
</dbReference>
<dbReference type="EMBL" id="JAYGGQ010000014">
    <property type="protein sequence ID" value="MEA5456373.1"/>
    <property type="molecule type" value="Genomic_DNA"/>
</dbReference>
<protein>
    <submittedName>
        <fullName evidence="8">Glycoside hydrolase family 32 protein</fullName>
    </submittedName>
</protein>
<keyword evidence="3 4" id="KW-0326">Glycosidase</keyword>
<dbReference type="SMART" id="SM00640">
    <property type="entry name" value="Glyco_32"/>
    <property type="match status" value="1"/>
</dbReference>
<evidence type="ECO:0000256" key="3">
    <source>
        <dbReference type="ARBA" id="ARBA00023295"/>
    </source>
</evidence>
<evidence type="ECO:0000256" key="2">
    <source>
        <dbReference type="ARBA" id="ARBA00022801"/>
    </source>
</evidence>
<dbReference type="CDD" id="cd18622">
    <property type="entry name" value="GH32_Inu-like"/>
    <property type="match status" value="1"/>
</dbReference>